<dbReference type="InterPro" id="IPR015919">
    <property type="entry name" value="Cadherin-like_sf"/>
</dbReference>
<reference evidence="10" key="1">
    <citation type="journal article" date="2006" name="Science">
        <title>Ancient noncoding elements conserved in the human genome.</title>
        <authorList>
            <person name="Venkatesh B."/>
            <person name="Kirkness E.F."/>
            <person name="Loh Y.H."/>
            <person name="Halpern A.L."/>
            <person name="Lee A.P."/>
            <person name="Johnson J."/>
            <person name="Dandona N."/>
            <person name="Viswanathan L.D."/>
            <person name="Tay A."/>
            <person name="Venter J.C."/>
            <person name="Strausberg R.L."/>
            <person name="Brenner S."/>
        </authorList>
    </citation>
    <scope>NUCLEOTIDE SEQUENCE [LARGE SCALE GENOMIC DNA]</scope>
</reference>
<evidence type="ECO:0000256" key="5">
    <source>
        <dbReference type="ARBA" id="ARBA00022989"/>
    </source>
</evidence>
<dbReference type="GO" id="GO:0005509">
    <property type="term" value="F:calcium ion binding"/>
    <property type="evidence" value="ECO:0007669"/>
    <property type="project" value="UniProtKB-UniRule"/>
</dbReference>
<name>A0A4W3HPG1_CALMI</name>
<proteinExistence type="predicted"/>
<evidence type="ECO:0000313" key="9">
    <source>
        <dbReference type="Ensembl" id="ENSCMIP00000019143.1"/>
    </source>
</evidence>
<dbReference type="OMA" id="QSSTWAD"/>
<keyword evidence="2" id="KW-0812">Transmembrane</keyword>
<keyword evidence="3" id="KW-0677">Repeat</keyword>
<dbReference type="PROSITE" id="PS50268">
    <property type="entry name" value="CADHERIN_2"/>
    <property type="match status" value="2"/>
</dbReference>
<dbReference type="PANTHER" id="PTHR24026">
    <property type="entry name" value="FAT ATYPICAL CADHERIN-RELATED"/>
    <property type="match status" value="1"/>
</dbReference>
<dbReference type="PRINTS" id="PR00205">
    <property type="entry name" value="CADHERIN"/>
</dbReference>
<protein>
    <recommendedName>
        <fullName evidence="8">Cadherin domain-containing protein</fullName>
    </recommendedName>
</protein>
<reference evidence="10" key="3">
    <citation type="journal article" date="2014" name="Nature">
        <title>Elephant shark genome provides unique insights into gnathostome evolution.</title>
        <authorList>
            <consortium name="International Elephant Shark Genome Sequencing Consortium"/>
            <person name="Venkatesh B."/>
            <person name="Lee A.P."/>
            <person name="Ravi V."/>
            <person name="Maurya A.K."/>
            <person name="Lian M.M."/>
            <person name="Swann J.B."/>
            <person name="Ohta Y."/>
            <person name="Flajnik M.F."/>
            <person name="Sutoh Y."/>
            <person name="Kasahara M."/>
            <person name="Hoon S."/>
            <person name="Gangu V."/>
            <person name="Roy S.W."/>
            <person name="Irimia M."/>
            <person name="Korzh V."/>
            <person name="Kondrychyn I."/>
            <person name="Lim Z.W."/>
            <person name="Tay B.H."/>
            <person name="Tohari S."/>
            <person name="Kong K.W."/>
            <person name="Ho S."/>
            <person name="Lorente-Galdos B."/>
            <person name="Quilez J."/>
            <person name="Marques-Bonet T."/>
            <person name="Raney B.J."/>
            <person name="Ingham P.W."/>
            <person name="Tay A."/>
            <person name="Hillier L.W."/>
            <person name="Minx P."/>
            <person name="Boehm T."/>
            <person name="Wilson R.K."/>
            <person name="Brenner S."/>
            <person name="Warren W.C."/>
        </authorList>
    </citation>
    <scope>NUCLEOTIDE SEQUENCE [LARGE SCALE GENOMIC DNA]</scope>
</reference>
<dbReference type="Proteomes" id="UP000314986">
    <property type="component" value="Unassembled WGS sequence"/>
</dbReference>
<evidence type="ECO:0000256" key="3">
    <source>
        <dbReference type="ARBA" id="ARBA00022737"/>
    </source>
</evidence>
<accession>A0A4W3HPG1</accession>
<dbReference type="FunFam" id="2.60.40.60:FF:000015">
    <property type="entry name" value="FAT atypical cadherin 1"/>
    <property type="match status" value="1"/>
</dbReference>
<evidence type="ECO:0000313" key="10">
    <source>
        <dbReference type="Proteomes" id="UP000314986"/>
    </source>
</evidence>
<dbReference type="PROSITE" id="PS00232">
    <property type="entry name" value="CADHERIN_1"/>
    <property type="match status" value="1"/>
</dbReference>
<dbReference type="InterPro" id="IPR020894">
    <property type="entry name" value="Cadherin_CS"/>
</dbReference>
<evidence type="ECO:0000256" key="6">
    <source>
        <dbReference type="ARBA" id="ARBA00023136"/>
    </source>
</evidence>
<keyword evidence="10" id="KW-1185">Reference proteome</keyword>
<dbReference type="Pfam" id="PF00028">
    <property type="entry name" value="Cadherin"/>
    <property type="match status" value="1"/>
</dbReference>
<evidence type="ECO:0000256" key="4">
    <source>
        <dbReference type="ARBA" id="ARBA00022837"/>
    </source>
</evidence>
<dbReference type="STRING" id="7868.ENSCMIP00000019143"/>
<evidence type="ECO:0000256" key="2">
    <source>
        <dbReference type="ARBA" id="ARBA00022692"/>
    </source>
</evidence>
<reference evidence="9" key="5">
    <citation type="submission" date="2025-09" db="UniProtKB">
        <authorList>
            <consortium name="Ensembl"/>
        </authorList>
    </citation>
    <scope>IDENTIFICATION</scope>
</reference>
<keyword evidence="5" id="KW-1133">Transmembrane helix</keyword>
<feature type="domain" description="Cadherin" evidence="8">
    <location>
        <begin position="43"/>
        <end position="117"/>
    </location>
</feature>
<keyword evidence="6" id="KW-0472">Membrane</keyword>
<reference evidence="9" key="4">
    <citation type="submission" date="2025-08" db="UniProtKB">
        <authorList>
            <consortium name="Ensembl"/>
        </authorList>
    </citation>
    <scope>IDENTIFICATION</scope>
</reference>
<dbReference type="Ensembl" id="ENSCMIT00000019506.1">
    <property type="protein sequence ID" value="ENSCMIP00000019143.1"/>
    <property type="gene ID" value="ENSCMIG00000008963.1"/>
</dbReference>
<reference evidence="10" key="2">
    <citation type="journal article" date="2007" name="PLoS Biol.">
        <title>Survey sequencing and comparative analysis of the elephant shark (Callorhinchus milii) genome.</title>
        <authorList>
            <person name="Venkatesh B."/>
            <person name="Kirkness E.F."/>
            <person name="Loh Y.H."/>
            <person name="Halpern A.L."/>
            <person name="Lee A.P."/>
            <person name="Johnson J."/>
            <person name="Dandona N."/>
            <person name="Viswanathan L.D."/>
            <person name="Tay A."/>
            <person name="Venter J.C."/>
            <person name="Strausberg R.L."/>
            <person name="Brenner S."/>
        </authorList>
    </citation>
    <scope>NUCLEOTIDE SEQUENCE [LARGE SCALE GENOMIC DNA]</scope>
</reference>
<dbReference type="SUPFAM" id="SSF49313">
    <property type="entry name" value="Cadherin-like"/>
    <property type="match status" value="2"/>
</dbReference>
<dbReference type="InterPro" id="IPR002126">
    <property type="entry name" value="Cadherin-like_dom"/>
</dbReference>
<dbReference type="InParanoid" id="A0A4W3HPG1"/>
<dbReference type="CDD" id="cd11304">
    <property type="entry name" value="Cadherin_repeat"/>
    <property type="match status" value="2"/>
</dbReference>
<evidence type="ECO:0000256" key="1">
    <source>
        <dbReference type="ARBA" id="ARBA00004370"/>
    </source>
</evidence>
<comment type="subcellular location">
    <subcellularLocation>
        <location evidence="1">Membrane</location>
    </subcellularLocation>
</comment>
<dbReference type="GO" id="GO:0005886">
    <property type="term" value="C:plasma membrane"/>
    <property type="evidence" value="ECO:0007669"/>
    <property type="project" value="InterPro"/>
</dbReference>
<dbReference type="GeneTree" id="ENSGT00940000155719"/>
<dbReference type="PANTHER" id="PTHR24026:SF133">
    <property type="entry name" value="CADHERIN-RELATED FAMILY MEMBER 2"/>
    <property type="match status" value="1"/>
</dbReference>
<evidence type="ECO:0000256" key="7">
    <source>
        <dbReference type="PROSITE-ProRule" id="PRU00043"/>
    </source>
</evidence>
<evidence type="ECO:0000259" key="8">
    <source>
        <dbReference type="PROSITE" id="PS50268"/>
    </source>
</evidence>
<keyword evidence="4 7" id="KW-0106">Calcium</keyword>
<sequence length="117" mass="12343">DREFRAEYRLVVTAADAGIPPLTGTGIITIVVDDLNDNNPLFDLNVDPVTVGEDVPIGTNVVTINAVDPDTGENGQISYSMEGGGSSFSINMINGEIITASALDRETQANYTLTIIA</sequence>
<dbReference type="Gene3D" id="2.60.40.60">
    <property type="entry name" value="Cadherins"/>
    <property type="match status" value="2"/>
</dbReference>
<feature type="domain" description="Cadherin" evidence="8">
    <location>
        <begin position="1"/>
        <end position="42"/>
    </location>
</feature>
<dbReference type="GO" id="GO:0007156">
    <property type="term" value="P:homophilic cell adhesion via plasma membrane adhesion molecules"/>
    <property type="evidence" value="ECO:0007669"/>
    <property type="project" value="InterPro"/>
</dbReference>
<dbReference type="AlphaFoldDB" id="A0A4W3HPG1"/>
<organism evidence="9 10">
    <name type="scientific">Callorhinchus milii</name>
    <name type="common">Ghost shark</name>
    <dbReference type="NCBI Taxonomy" id="7868"/>
    <lineage>
        <taxon>Eukaryota</taxon>
        <taxon>Metazoa</taxon>
        <taxon>Chordata</taxon>
        <taxon>Craniata</taxon>
        <taxon>Vertebrata</taxon>
        <taxon>Chondrichthyes</taxon>
        <taxon>Holocephali</taxon>
        <taxon>Chimaeriformes</taxon>
        <taxon>Callorhinchidae</taxon>
        <taxon>Callorhinchus</taxon>
    </lineage>
</organism>